<feature type="signal peptide" evidence="1">
    <location>
        <begin position="1"/>
        <end position="37"/>
    </location>
</feature>
<dbReference type="InterPro" id="IPR002909">
    <property type="entry name" value="IPT_dom"/>
</dbReference>
<dbReference type="EMBL" id="CP053073">
    <property type="protein sequence ID" value="QJR13338.1"/>
    <property type="molecule type" value="Genomic_DNA"/>
</dbReference>
<keyword evidence="1" id="KW-0732">Signal</keyword>
<dbReference type="InParanoid" id="A0A6M4H2Q4"/>
<dbReference type="Gene3D" id="2.60.40.10">
    <property type="entry name" value="Immunoglobulins"/>
    <property type="match status" value="1"/>
</dbReference>
<organism evidence="4 5">
    <name type="scientific">Usitatibacter palustris</name>
    <dbReference type="NCBI Taxonomy" id="2732487"/>
    <lineage>
        <taxon>Bacteria</taxon>
        <taxon>Pseudomonadati</taxon>
        <taxon>Pseudomonadota</taxon>
        <taxon>Betaproteobacteria</taxon>
        <taxon>Nitrosomonadales</taxon>
        <taxon>Usitatibacteraceae</taxon>
        <taxon>Usitatibacter</taxon>
    </lineage>
</organism>
<gene>
    <name evidence="4" type="ORF">DSM104440_00121</name>
</gene>
<keyword evidence="5" id="KW-1185">Reference proteome</keyword>
<dbReference type="Pfam" id="PF04151">
    <property type="entry name" value="PPC"/>
    <property type="match status" value="1"/>
</dbReference>
<dbReference type="Proteomes" id="UP000503096">
    <property type="component" value="Chromosome"/>
</dbReference>
<dbReference type="InterPro" id="IPR007280">
    <property type="entry name" value="Peptidase_C_arc/bac"/>
</dbReference>
<evidence type="ECO:0000313" key="4">
    <source>
        <dbReference type="EMBL" id="QJR13338.1"/>
    </source>
</evidence>
<dbReference type="InterPro" id="IPR013783">
    <property type="entry name" value="Ig-like_fold"/>
</dbReference>
<feature type="chain" id="PRO_5027036931" evidence="1">
    <location>
        <begin position="38"/>
        <end position="916"/>
    </location>
</feature>
<feature type="domain" description="IPT/TIG" evidence="2">
    <location>
        <begin position="65"/>
        <end position="141"/>
    </location>
</feature>
<evidence type="ECO:0000313" key="5">
    <source>
        <dbReference type="Proteomes" id="UP000503096"/>
    </source>
</evidence>
<sequence>MSLVASLSRIRPGVVAGACRFFTVVAALTLVAANASAASSKVELIYDAAGNVKQFKRQAAYGLAITGFAPAQGPVGSTVTIYGAGFSATAINNTVMFNGVAATVSAADSGSLSVTVPSAATSGPISVSVGGLSASTTAPFTIITAVPPGYAPEDIITTVRLSPGGAPGLVEVGQPMKHAALLVDLLADTFYTLQFGSLANSPSDASIQYKVFKPDLTLLMQGFFGMSAARPTIHLPKTATAGVYFVMVSPGTAELSTMASVMADPILVVDGTSVAVSTTGPWQSTRSVFAASANQRLGLGISGFTILPYSAGGTTWRVYKPDGTELGITSCNAAGGGYSGNCDGEFLAPVAGTYTMIEETFFNVKPSFDMQLSNEVSGALVADVASNVVLSRRGQDGRYTFNVSAGDSFAVELSGVTPDQVTQAFNYSVLRPNGTQLTSSSASVDAPGYVELGTLSTAGTYTVVVDPAAGAYGSAHLSARQGTVLDTTSAPTAFSTLDAGENVRFRFTATAGQTGLTIGVAQLAHVGAGSSPSYLYVDKPDGSSVTSVSCYPSNPGGRCKVNLPALTVAGTYSVRLWPPTGIKISGNIALATEQTGTLVSGTPAAISVTRQGQNVRFSFAGTAGESTAIELADLVTSPSGQSITLQVYKPDGVLLTSTSTNTAGTLLNLPSLPVTGAYSLVVRDSQYGVGFSGRVTLDPGVALAIDGTMPTPTTVYAGETVRYTFAGTAGARVEFGLSGLTYASASSSTTWISVLKPDGSTQTSMSCSPAPSACEVIVASLPITGTYVVTVAPPGTSLITGGSLALSTPHVAALNINGASETANLARPGQTARFTFAGSASQLLRLNWTSATVVGGGSVLVSVLKPDGSTLTSVSYSNGATGGIDVPSLPTTGTYTVVVDPPAASTTSVPLTLVTR</sequence>
<name>A0A6M4H2Q4_9PROT</name>
<feature type="domain" description="Peptidase C-terminal archaeal/bacterial" evidence="3">
    <location>
        <begin position="504"/>
        <end position="575"/>
    </location>
</feature>
<dbReference type="KEGG" id="upl:DSM104440_00121"/>
<dbReference type="AlphaFoldDB" id="A0A6M4H2Q4"/>
<evidence type="ECO:0000259" key="3">
    <source>
        <dbReference type="Pfam" id="PF04151"/>
    </source>
</evidence>
<dbReference type="InterPro" id="IPR014756">
    <property type="entry name" value="Ig_E-set"/>
</dbReference>
<dbReference type="SUPFAM" id="SSF81296">
    <property type="entry name" value="E set domains"/>
    <property type="match status" value="1"/>
</dbReference>
<accession>A0A6M4H2Q4</accession>
<evidence type="ECO:0000256" key="1">
    <source>
        <dbReference type="SAM" id="SignalP"/>
    </source>
</evidence>
<reference evidence="4 5" key="1">
    <citation type="submission" date="2020-04" db="EMBL/GenBank/DDBJ databases">
        <title>Usitatibacter rugosus gen. nov., sp. nov. and Usitatibacter palustris sp. nov., novel members of Usitatibacteraceae fam. nov. within the order Nitrosomonadales isolated from soil.</title>
        <authorList>
            <person name="Huber K.J."/>
            <person name="Neumann-Schaal M."/>
            <person name="Geppert A."/>
            <person name="Luckner M."/>
            <person name="Wanner G."/>
            <person name="Overmann J."/>
        </authorList>
    </citation>
    <scope>NUCLEOTIDE SEQUENCE [LARGE SCALE GENOMIC DNA]</scope>
    <source>
        <strain evidence="4 5">Swamp67</strain>
    </source>
</reference>
<proteinExistence type="predicted"/>
<evidence type="ECO:0000259" key="2">
    <source>
        <dbReference type="Pfam" id="PF01833"/>
    </source>
</evidence>
<dbReference type="Gene3D" id="2.60.120.380">
    <property type="match status" value="4"/>
</dbReference>
<protein>
    <submittedName>
        <fullName evidence="4">Uncharacterized protein</fullName>
    </submittedName>
</protein>
<dbReference type="Pfam" id="PF01833">
    <property type="entry name" value="TIG"/>
    <property type="match status" value="1"/>
</dbReference>